<dbReference type="KEGG" id="clup:CLUP02_04273"/>
<keyword evidence="2" id="KW-0472">Membrane</keyword>
<feature type="region of interest" description="Disordered" evidence="1">
    <location>
        <begin position="1"/>
        <end position="56"/>
    </location>
</feature>
<evidence type="ECO:0008006" key="5">
    <source>
        <dbReference type="Google" id="ProtNLM"/>
    </source>
</evidence>
<dbReference type="PANTHER" id="PTHR37919:SF2">
    <property type="entry name" value="EXPERA DOMAIN-CONTAINING PROTEIN"/>
    <property type="match status" value="1"/>
</dbReference>
<protein>
    <recommendedName>
        <fullName evidence="5">C6 transcription factor</fullName>
    </recommendedName>
</protein>
<feature type="transmembrane region" description="Helical" evidence="2">
    <location>
        <begin position="231"/>
        <end position="250"/>
    </location>
</feature>
<feature type="non-terminal residue" evidence="3">
    <location>
        <position position="1"/>
    </location>
</feature>
<proteinExistence type="predicted"/>
<feature type="transmembrane region" description="Helical" evidence="2">
    <location>
        <begin position="189"/>
        <end position="211"/>
    </location>
</feature>
<feature type="compositionally biased region" description="Polar residues" evidence="1">
    <location>
        <begin position="34"/>
        <end position="44"/>
    </location>
</feature>
<evidence type="ECO:0000313" key="4">
    <source>
        <dbReference type="Proteomes" id="UP000830671"/>
    </source>
</evidence>
<dbReference type="GeneID" id="73338299"/>
<feature type="transmembrane region" description="Helical" evidence="2">
    <location>
        <begin position="150"/>
        <end position="168"/>
    </location>
</feature>
<keyword evidence="2" id="KW-1133">Transmembrane helix</keyword>
<feature type="transmembrane region" description="Helical" evidence="2">
    <location>
        <begin position="87"/>
        <end position="106"/>
    </location>
</feature>
<keyword evidence="4" id="KW-1185">Reference proteome</keyword>
<reference evidence="3" key="1">
    <citation type="journal article" date="2021" name="Mol. Plant Microbe Interact.">
        <title>Complete Genome Sequence of the Plant-Pathogenic Fungus Colletotrichum lupini.</title>
        <authorList>
            <person name="Baroncelli R."/>
            <person name="Pensec F."/>
            <person name="Da Lio D."/>
            <person name="Boufleur T."/>
            <person name="Vicente I."/>
            <person name="Sarrocco S."/>
            <person name="Picot A."/>
            <person name="Baraldi E."/>
            <person name="Sukno S."/>
            <person name="Thon M."/>
            <person name="Le Floch G."/>
        </authorList>
    </citation>
    <scope>NUCLEOTIDE SEQUENCE</scope>
    <source>
        <strain evidence="3">IMI 504893</strain>
    </source>
</reference>
<accession>A0A9Q8SK01</accession>
<dbReference type="AlphaFoldDB" id="A0A9Q8SK01"/>
<sequence length="270" mass="29377">QRLDGPYRANASSSTIPSHCEPTQIRRPSVDNKMVSTRSSSRALSTGPEASPTIPSKARAVVTAATTHPENKSTPQGWSHAPTSLTCFWLLVSLPLVIWDTGYVLLRPWTMPGGHLHWPVWAPYKLYGEVDHVYGWKAFNAGNGFTSAQGALNAVETVMYLAYYWLYFSRGRAVDGPAGLKKVVGGKAGALAIVIGFSAAVMTLSKTVLYWANEYFSRFDNIGHNPPLDLLFLWIIPNGAWLLGSGYMILSMGGEIVDGLALASKTTKTE</sequence>
<evidence type="ECO:0000256" key="2">
    <source>
        <dbReference type="SAM" id="Phobius"/>
    </source>
</evidence>
<gene>
    <name evidence="3" type="ORF">CLUP02_04273</name>
</gene>
<evidence type="ECO:0000256" key="1">
    <source>
        <dbReference type="SAM" id="MobiDB-lite"/>
    </source>
</evidence>
<name>A0A9Q8SK01_9PEZI</name>
<keyword evidence="2" id="KW-0812">Transmembrane</keyword>
<dbReference type="RefSeq" id="XP_049140432.1">
    <property type="nucleotide sequence ID" value="XM_049283289.1"/>
</dbReference>
<organism evidence="3 4">
    <name type="scientific">Colletotrichum lupini</name>
    <dbReference type="NCBI Taxonomy" id="145971"/>
    <lineage>
        <taxon>Eukaryota</taxon>
        <taxon>Fungi</taxon>
        <taxon>Dikarya</taxon>
        <taxon>Ascomycota</taxon>
        <taxon>Pezizomycotina</taxon>
        <taxon>Sordariomycetes</taxon>
        <taxon>Hypocreomycetidae</taxon>
        <taxon>Glomerellales</taxon>
        <taxon>Glomerellaceae</taxon>
        <taxon>Colletotrichum</taxon>
        <taxon>Colletotrichum acutatum species complex</taxon>
    </lineage>
</organism>
<dbReference type="PANTHER" id="PTHR37919">
    <property type="entry name" value="PROTEIN CBG05606"/>
    <property type="match status" value="1"/>
</dbReference>
<dbReference type="Proteomes" id="UP000830671">
    <property type="component" value="Chromosome 2"/>
</dbReference>
<evidence type="ECO:0000313" key="3">
    <source>
        <dbReference type="EMBL" id="UQC78796.1"/>
    </source>
</evidence>
<dbReference type="EMBL" id="CP019474">
    <property type="protein sequence ID" value="UQC78796.1"/>
    <property type="molecule type" value="Genomic_DNA"/>
</dbReference>